<dbReference type="EMBL" id="LNYJ01000004">
    <property type="protein sequence ID" value="KTD18640.1"/>
    <property type="molecule type" value="Genomic_DNA"/>
</dbReference>
<proteinExistence type="predicted"/>
<dbReference type="OrthoDB" id="5795846at2"/>
<dbReference type="PATRIC" id="fig|456.5.peg.322"/>
<comment type="caution">
    <text evidence="1">The sequence shown here is derived from an EMBL/GenBank/DDBJ whole genome shotgun (WGS) entry which is preliminary data.</text>
</comment>
<organism evidence="1 2">
    <name type="scientific">Legionella jordanis</name>
    <dbReference type="NCBI Taxonomy" id="456"/>
    <lineage>
        <taxon>Bacteria</taxon>
        <taxon>Pseudomonadati</taxon>
        <taxon>Pseudomonadota</taxon>
        <taxon>Gammaproteobacteria</taxon>
        <taxon>Legionellales</taxon>
        <taxon>Legionellaceae</taxon>
        <taxon>Legionella</taxon>
    </lineage>
</organism>
<gene>
    <name evidence="1" type="ORF">Ljor_0304</name>
</gene>
<evidence type="ECO:0000313" key="1">
    <source>
        <dbReference type="EMBL" id="KTD18640.1"/>
    </source>
</evidence>
<reference evidence="1 2" key="1">
    <citation type="submission" date="2015-11" db="EMBL/GenBank/DDBJ databases">
        <title>Genomic analysis of 38 Legionella species identifies large and diverse effector repertoires.</title>
        <authorList>
            <person name="Burstein D."/>
            <person name="Amaro F."/>
            <person name="Zusman T."/>
            <person name="Lifshitz Z."/>
            <person name="Cohen O."/>
            <person name="Gilbert J.A."/>
            <person name="Pupko T."/>
            <person name="Shuman H.A."/>
            <person name="Segal G."/>
        </authorList>
    </citation>
    <scope>NUCLEOTIDE SEQUENCE [LARGE SCALE GENOMIC DNA]</scope>
    <source>
        <strain evidence="1 2">BL-540</strain>
    </source>
</reference>
<dbReference type="Proteomes" id="UP000055035">
    <property type="component" value="Unassembled WGS sequence"/>
</dbReference>
<dbReference type="RefSeq" id="WP_058469888.1">
    <property type="nucleotide sequence ID" value="NZ_CAAAIC010000011.1"/>
</dbReference>
<evidence type="ECO:0008006" key="3">
    <source>
        <dbReference type="Google" id="ProtNLM"/>
    </source>
</evidence>
<evidence type="ECO:0000313" key="2">
    <source>
        <dbReference type="Proteomes" id="UP000055035"/>
    </source>
</evidence>
<keyword evidence="2" id="KW-1185">Reference proteome</keyword>
<accession>A0A0W0VEU4</accession>
<dbReference type="AlphaFoldDB" id="A0A0W0VEU4"/>
<dbReference type="NCBIfam" id="TIGR02444">
    <property type="entry name" value="TIGR02444 family protein"/>
    <property type="match status" value="1"/>
</dbReference>
<dbReference type="InterPro" id="IPR012659">
    <property type="entry name" value="CHP02444"/>
</dbReference>
<name>A0A0W0VEU4_9GAMM</name>
<dbReference type="Pfam" id="PF09523">
    <property type="entry name" value="DUF2390"/>
    <property type="match status" value="1"/>
</dbReference>
<dbReference type="STRING" id="456.Ljor_0304"/>
<protein>
    <recommendedName>
        <fullName evidence="3">TIGR02444 family protein</fullName>
    </recommendedName>
</protein>
<sequence>MPNNILIAEMNNPFWQFSLRVYHCRQVRESCLNLQDQFHVNVNLLLLCLWLSMYVEPIEQEEFLSACHAIKNWQDYLTIPLRKLRQFLKTEISNDWLKNFYHQLLQDELISEAYQQHQLFLHFKDKQRSKPEENKQLAFCYLQWLFTDSQLDADESTLINFINILCAAFEDES</sequence>